<reference evidence="1 2" key="1">
    <citation type="submission" date="2024-02" db="EMBL/GenBank/DDBJ databases">
        <title>High-quality chromosome-scale genome assembly of Pensacola bahiagrass (Paspalum notatum Flugge var. saurae).</title>
        <authorList>
            <person name="Vega J.M."/>
            <person name="Podio M."/>
            <person name="Orjuela J."/>
            <person name="Siena L.A."/>
            <person name="Pessino S.C."/>
            <person name="Combes M.C."/>
            <person name="Mariac C."/>
            <person name="Albertini E."/>
            <person name="Pupilli F."/>
            <person name="Ortiz J.P.A."/>
            <person name="Leblanc O."/>
        </authorList>
    </citation>
    <scope>NUCLEOTIDE SEQUENCE [LARGE SCALE GENOMIC DNA]</scope>
    <source>
        <strain evidence="1">R1</strain>
        <tissue evidence="1">Leaf</tissue>
    </source>
</reference>
<evidence type="ECO:0000313" key="2">
    <source>
        <dbReference type="Proteomes" id="UP001341281"/>
    </source>
</evidence>
<name>A0AAQ3PW85_PASNO</name>
<protein>
    <recommendedName>
        <fullName evidence="3">Tryptophan synthase beta chain-like PALP domain-containing protein</fullName>
    </recommendedName>
</protein>
<dbReference type="Proteomes" id="UP001341281">
    <property type="component" value="Chromosome 01"/>
</dbReference>
<dbReference type="InterPro" id="IPR036052">
    <property type="entry name" value="TrpB-like_PALP_sf"/>
</dbReference>
<dbReference type="AlphaFoldDB" id="A0AAQ3PW85"/>
<dbReference type="Gene3D" id="3.40.50.1100">
    <property type="match status" value="1"/>
</dbReference>
<sequence length="193" mass="21167">MTAFRISMPIHAFLLAQANTEINLAPSRSFSLLVSLMKQEIATFFMDTVNSSHAYATGGTSISELCVDSVVFFMAVDKLQFTLQILQLSRHLFKALGDQRHGWELRMIHSGVTMVLISSAEAVETAKQLAVQEGLLVGISSGAAAATAIKVAKRPENAGKLIVVIFPSFGERYLSSVLYQSIREEYENLQPEP</sequence>
<proteinExistence type="predicted"/>
<gene>
    <name evidence="1" type="ORF">U9M48_005697</name>
</gene>
<dbReference type="InterPro" id="IPR050214">
    <property type="entry name" value="Cys_Synth/Cystath_Beta-Synth"/>
</dbReference>
<evidence type="ECO:0008006" key="3">
    <source>
        <dbReference type="Google" id="ProtNLM"/>
    </source>
</evidence>
<dbReference type="PANTHER" id="PTHR10314">
    <property type="entry name" value="CYSTATHIONINE BETA-SYNTHASE"/>
    <property type="match status" value="1"/>
</dbReference>
<keyword evidence="2" id="KW-1185">Reference proteome</keyword>
<accession>A0AAQ3PW85</accession>
<evidence type="ECO:0000313" key="1">
    <source>
        <dbReference type="EMBL" id="WVZ54973.1"/>
    </source>
</evidence>
<organism evidence="1 2">
    <name type="scientific">Paspalum notatum var. saurae</name>
    <dbReference type="NCBI Taxonomy" id="547442"/>
    <lineage>
        <taxon>Eukaryota</taxon>
        <taxon>Viridiplantae</taxon>
        <taxon>Streptophyta</taxon>
        <taxon>Embryophyta</taxon>
        <taxon>Tracheophyta</taxon>
        <taxon>Spermatophyta</taxon>
        <taxon>Magnoliopsida</taxon>
        <taxon>Liliopsida</taxon>
        <taxon>Poales</taxon>
        <taxon>Poaceae</taxon>
        <taxon>PACMAD clade</taxon>
        <taxon>Panicoideae</taxon>
        <taxon>Andropogonodae</taxon>
        <taxon>Paspaleae</taxon>
        <taxon>Paspalinae</taxon>
        <taxon>Paspalum</taxon>
    </lineage>
</organism>
<dbReference type="EMBL" id="CP144745">
    <property type="protein sequence ID" value="WVZ54973.1"/>
    <property type="molecule type" value="Genomic_DNA"/>
</dbReference>
<dbReference type="SUPFAM" id="SSF53686">
    <property type="entry name" value="Tryptophan synthase beta subunit-like PLP-dependent enzymes"/>
    <property type="match status" value="1"/>
</dbReference>